<proteinExistence type="predicted"/>
<dbReference type="AlphaFoldDB" id="A0A0C2WIA4"/>
<evidence type="ECO:0000256" key="1">
    <source>
        <dbReference type="SAM" id="MobiDB-lite"/>
    </source>
</evidence>
<feature type="compositionally biased region" description="Basic residues" evidence="1">
    <location>
        <begin position="154"/>
        <end position="169"/>
    </location>
</feature>
<feature type="compositionally biased region" description="Basic and acidic residues" evidence="1">
    <location>
        <begin position="31"/>
        <end position="52"/>
    </location>
</feature>
<dbReference type="HOGENOM" id="CLU_1133333_0_0_1"/>
<evidence type="ECO:0000313" key="2">
    <source>
        <dbReference type="EMBL" id="KIL61237.1"/>
    </source>
</evidence>
<keyword evidence="3" id="KW-1185">Reference proteome</keyword>
<feature type="compositionally biased region" description="Basic and acidic residues" evidence="1">
    <location>
        <begin position="65"/>
        <end position="75"/>
    </location>
</feature>
<dbReference type="Proteomes" id="UP000054549">
    <property type="component" value="Unassembled WGS sequence"/>
</dbReference>
<feature type="compositionally biased region" description="Basic and acidic residues" evidence="1">
    <location>
        <begin position="170"/>
        <end position="181"/>
    </location>
</feature>
<evidence type="ECO:0000313" key="3">
    <source>
        <dbReference type="Proteomes" id="UP000054549"/>
    </source>
</evidence>
<dbReference type="EMBL" id="KN818287">
    <property type="protein sequence ID" value="KIL61237.1"/>
    <property type="molecule type" value="Genomic_DNA"/>
</dbReference>
<name>A0A0C2WIA4_AMAMK</name>
<protein>
    <submittedName>
        <fullName evidence="2">Uncharacterized protein</fullName>
    </submittedName>
</protein>
<reference evidence="2 3" key="1">
    <citation type="submission" date="2014-04" db="EMBL/GenBank/DDBJ databases">
        <title>Evolutionary Origins and Diversification of the Mycorrhizal Mutualists.</title>
        <authorList>
            <consortium name="DOE Joint Genome Institute"/>
            <consortium name="Mycorrhizal Genomics Consortium"/>
            <person name="Kohler A."/>
            <person name="Kuo A."/>
            <person name="Nagy L.G."/>
            <person name="Floudas D."/>
            <person name="Copeland A."/>
            <person name="Barry K.W."/>
            <person name="Cichocki N."/>
            <person name="Veneault-Fourrey C."/>
            <person name="LaButti K."/>
            <person name="Lindquist E.A."/>
            <person name="Lipzen A."/>
            <person name="Lundell T."/>
            <person name="Morin E."/>
            <person name="Murat C."/>
            <person name="Riley R."/>
            <person name="Ohm R."/>
            <person name="Sun H."/>
            <person name="Tunlid A."/>
            <person name="Henrissat B."/>
            <person name="Grigoriev I.V."/>
            <person name="Hibbett D.S."/>
            <person name="Martin F."/>
        </authorList>
    </citation>
    <scope>NUCLEOTIDE SEQUENCE [LARGE SCALE GENOMIC DNA]</scope>
    <source>
        <strain evidence="2 3">Koide BX008</strain>
    </source>
</reference>
<organism evidence="2 3">
    <name type="scientific">Amanita muscaria (strain Koide BX008)</name>
    <dbReference type="NCBI Taxonomy" id="946122"/>
    <lineage>
        <taxon>Eukaryota</taxon>
        <taxon>Fungi</taxon>
        <taxon>Dikarya</taxon>
        <taxon>Basidiomycota</taxon>
        <taxon>Agaricomycotina</taxon>
        <taxon>Agaricomycetes</taxon>
        <taxon>Agaricomycetidae</taxon>
        <taxon>Agaricales</taxon>
        <taxon>Pluteineae</taxon>
        <taxon>Amanitaceae</taxon>
        <taxon>Amanita</taxon>
    </lineage>
</organism>
<dbReference type="InParanoid" id="A0A0C2WIA4"/>
<feature type="region of interest" description="Disordered" evidence="1">
    <location>
        <begin position="1"/>
        <end position="192"/>
    </location>
</feature>
<gene>
    <name evidence="2" type="ORF">M378DRAFT_13663</name>
</gene>
<feature type="compositionally biased region" description="Basic and acidic residues" evidence="1">
    <location>
        <begin position="108"/>
        <end position="132"/>
    </location>
</feature>
<sequence>MSSVFKGKSKKSKADSGQKTGIAPPSTTVEEPPHELFREERPFRLNRKERLRNLSPIPPSHSRAASRDPSERGKSQEYLPVLGTVANPNAGDKNRSVEIKSNLGESLKPPDRRMGSVDRASEEVVMETEDHSVNLPKSTLAEIAGQTPQDSTRASKRQVQVKRTRGRGVSRKDKGKGRDNQAKGFGGAGGLESFATMPRQVYDNSGTPQVDNHEISRHQLPDIGGPQEITHISTQDVGSHLHGAHHFTIGGNPRFENNRVKNEHHYHGGTYGASLTASMS</sequence>
<accession>A0A0C2WIA4</accession>